<protein>
    <recommendedName>
        <fullName evidence="1">diguanylate cyclase</fullName>
        <ecNumber evidence="1">2.7.7.65</ecNumber>
    </recommendedName>
</protein>
<feature type="region of interest" description="Disordered" evidence="4">
    <location>
        <begin position="1"/>
        <end position="33"/>
    </location>
</feature>
<dbReference type="SMART" id="SM00267">
    <property type="entry name" value="GGDEF"/>
    <property type="match status" value="1"/>
</dbReference>
<dbReference type="Pfam" id="PF00990">
    <property type="entry name" value="GGDEF"/>
    <property type="match status" value="1"/>
</dbReference>
<evidence type="ECO:0000256" key="3">
    <source>
        <dbReference type="SAM" id="Coils"/>
    </source>
</evidence>
<evidence type="ECO:0000313" key="6">
    <source>
        <dbReference type="EMBL" id="MBC2653093.1"/>
    </source>
</evidence>
<reference evidence="6 7" key="1">
    <citation type="submission" date="2020-08" db="EMBL/GenBank/DDBJ databases">
        <title>The genome sequence of Novosphingobium flavum 4Y4.</title>
        <authorList>
            <person name="Liu Y."/>
        </authorList>
    </citation>
    <scope>NUCLEOTIDE SEQUENCE [LARGE SCALE GENOMIC DNA]</scope>
    <source>
        <strain evidence="6 7">4Y4</strain>
    </source>
</reference>
<dbReference type="PANTHER" id="PTHR45138">
    <property type="entry name" value="REGULATORY COMPONENTS OF SENSORY TRANSDUCTION SYSTEM"/>
    <property type="match status" value="1"/>
</dbReference>
<keyword evidence="3" id="KW-0175">Coiled coil</keyword>
<comment type="caution">
    <text evidence="6">The sequence shown here is derived from an EMBL/GenBank/DDBJ whole genome shotgun (WGS) entry which is preliminary data.</text>
</comment>
<dbReference type="InterPro" id="IPR029787">
    <property type="entry name" value="Nucleotide_cyclase"/>
</dbReference>
<dbReference type="FunFam" id="3.30.70.270:FF:000001">
    <property type="entry name" value="Diguanylate cyclase domain protein"/>
    <property type="match status" value="1"/>
</dbReference>
<dbReference type="Gene3D" id="3.30.70.270">
    <property type="match status" value="1"/>
</dbReference>
<dbReference type="SUPFAM" id="SSF55073">
    <property type="entry name" value="Nucleotide cyclase"/>
    <property type="match status" value="1"/>
</dbReference>
<dbReference type="GO" id="GO:0043709">
    <property type="term" value="P:cell adhesion involved in single-species biofilm formation"/>
    <property type="evidence" value="ECO:0007669"/>
    <property type="project" value="TreeGrafter"/>
</dbReference>
<dbReference type="EC" id="2.7.7.65" evidence="1"/>
<feature type="compositionally biased region" description="Basic and acidic residues" evidence="4">
    <location>
        <begin position="7"/>
        <end position="18"/>
    </location>
</feature>
<dbReference type="CDD" id="cd01949">
    <property type="entry name" value="GGDEF"/>
    <property type="match status" value="1"/>
</dbReference>
<dbReference type="GO" id="GO:0052621">
    <property type="term" value="F:diguanylate cyclase activity"/>
    <property type="evidence" value="ECO:0007669"/>
    <property type="project" value="UniProtKB-EC"/>
</dbReference>
<evidence type="ECO:0000256" key="2">
    <source>
        <dbReference type="ARBA" id="ARBA00034247"/>
    </source>
</evidence>
<comment type="catalytic activity">
    <reaction evidence="2">
        <text>2 GTP = 3',3'-c-di-GMP + 2 diphosphate</text>
        <dbReference type="Rhea" id="RHEA:24898"/>
        <dbReference type="ChEBI" id="CHEBI:33019"/>
        <dbReference type="ChEBI" id="CHEBI:37565"/>
        <dbReference type="ChEBI" id="CHEBI:58805"/>
        <dbReference type="EC" id="2.7.7.65"/>
    </reaction>
</comment>
<dbReference type="GO" id="GO:0005886">
    <property type="term" value="C:plasma membrane"/>
    <property type="evidence" value="ECO:0007669"/>
    <property type="project" value="TreeGrafter"/>
</dbReference>
<dbReference type="Proteomes" id="UP000520156">
    <property type="component" value="Unassembled WGS sequence"/>
</dbReference>
<sequence length="367" mass="40159">MLKFFSRSHDSQAGREDAGEAGSPNAPESAGKAGRRALLEQISEFLLAHDLDVSTANLDLARRAFSGEDLTLAEKIAERQLSGNKIDQNWLIELTGGDDDGRDNHHDLQRAELEKLMGKLDTSIASFSAATSKAQGTTAAYGDTLQEHVGKMTGTDMTGDMITSLAGLAKAMLERTREVEQEMKKSSEEADRLRKSLDRARRDAEIDHLTGLPNRRAFEAVYDANFRAAQAEIDNLSVAFVDIDHFKSVNDTHGHETGDRVIQAVSEVLQRISNDRCHVARHGGEEFVVLFRGKSVAEAMVILDQARESLAARNFINRTTDEPIGQVTFSGGVADVFAYSDPRIALKAADQALYRAKGEGRNRICAA</sequence>
<evidence type="ECO:0000256" key="1">
    <source>
        <dbReference type="ARBA" id="ARBA00012528"/>
    </source>
</evidence>
<accession>A0A7X1F9W0</accession>
<dbReference type="NCBIfam" id="TIGR00254">
    <property type="entry name" value="GGDEF"/>
    <property type="match status" value="1"/>
</dbReference>
<dbReference type="GO" id="GO:1902201">
    <property type="term" value="P:negative regulation of bacterial-type flagellum-dependent cell motility"/>
    <property type="evidence" value="ECO:0007669"/>
    <property type="project" value="TreeGrafter"/>
</dbReference>
<feature type="domain" description="GGDEF" evidence="5">
    <location>
        <begin position="234"/>
        <end position="367"/>
    </location>
</feature>
<organism evidence="6 7">
    <name type="scientific">Novosphingobium aerophilum</name>
    <dbReference type="NCBI Taxonomy" id="2839843"/>
    <lineage>
        <taxon>Bacteria</taxon>
        <taxon>Pseudomonadati</taxon>
        <taxon>Pseudomonadota</taxon>
        <taxon>Alphaproteobacteria</taxon>
        <taxon>Sphingomonadales</taxon>
        <taxon>Sphingomonadaceae</taxon>
        <taxon>Novosphingobium</taxon>
    </lineage>
</organism>
<dbReference type="EMBL" id="JACLAU010000034">
    <property type="protein sequence ID" value="MBC2653093.1"/>
    <property type="molecule type" value="Genomic_DNA"/>
</dbReference>
<feature type="coiled-coil region" evidence="3">
    <location>
        <begin position="169"/>
        <end position="203"/>
    </location>
</feature>
<evidence type="ECO:0000313" key="7">
    <source>
        <dbReference type="Proteomes" id="UP000520156"/>
    </source>
</evidence>
<dbReference type="InterPro" id="IPR050469">
    <property type="entry name" value="Diguanylate_Cyclase"/>
</dbReference>
<evidence type="ECO:0000259" key="5">
    <source>
        <dbReference type="PROSITE" id="PS50887"/>
    </source>
</evidence>
<dbReference type="AlphaFoldDB" id="A0A7X1F9W0"/>
<gene>
    <name evidence="6" type="ORF">H7F49_15460</name>
</gene>
<dbReference type="InterPro" id="IPR043128">
    <property type="entry name" value="Rev_trsase/Diguanyl_cyclase"/>
</dbReference>
<keyword evidence="7" id="KW-1185">Reference proteome</keyword>
<dbReference type="PROSITE" id="PS50887">
    <property type="entry name" value="GGDEF"/>
    <property type="match status" value="1"/>
</dbReference>
<dbReference type="PANTHER" id="PTHR45138:SF9">
    <property type="entry name" value="DIGUANYLATE CYCLASE DGCM-RELATED"/>
    <property type="match status" value="1"/>
</dbReference>
<proteinExistence type="predicted"/>
<name>A0A7X1F9W0_9SPHN</name>
<dbReference type="InterPro" id="IPR000160">
    <property type="entry name" value="GGDEF_dom"/>
</dbReference>
<evidence type="ECO:0000256" key="4">
    <source>
        <dbReference type="SAM" id="MobiDB-lite"/>
    </source>
</evidence>